<organism evidence="1 2">
    <name type="scientific">Leptospira borgpetersenii str. 200701203</name>
    <dbReference type="NCBI Taxonomy" id="1193007"/>
    <lineage>
        <taxon>Bacteria</taxon>
        <taxon>Pseudomonadati</taxon>
        <taxon>Spirochaetota</taxon>
        <taxon>Spirochaetia</taxon>
        <taxon>Leptospirales</taxon>
        <taxon>Leptospiraceae</taxon>
        <taxon>Leptospira</taxon>
    </lineage>
</organism>
<dbReference type="Proteomes" id="UP000011783">
    <property type="component" value="Unassembled WGS sequence"/>
</dbReference>
<accession>M3HIX2</accession>
<evidence type="ECO:0000313" key="2">
    <source>
        <dbReference type="Proteomes" id="UP000011783"/>
    </source>
</evidence>
<gene>
    <name evidence="1" type="ORF">LEP1GSC123_1187</name>
</gene>
<dbReference type="EMBL" id="AKWO02000109">
    <property type="protein sequence ID" value="EMF97634.1"/>
    <property type="molecule type" value="Genomic_DNA"/>
</dbReference>
<evidence type="ECO:0000313" key="1">
    <source>
        <dbReference type="EMBL" id="EMF97634.1"/>
    </source>
</evidence>
<name>M3HIX2_LEPBO</name>
<dbReference type="AlphaFoldDB" id="M3HIX2"/>
<dbReference type="BioCyc" id="LBOR1193007:G11KN-1440-MONOMER"/>
<comment type="caution">
    <text evidence="1">The sequence shown here is derived from an EMBL/GenBank/DDBJ whole genome shotgun (WGS) entry which is preliminary data.</text>
</comment>
<sequence length="56" mass="6370">MYIGRSRNLYLNDSYKIPSSAHRSETLSFPSAHRSEILVSSLIFLIKQKTKVAFAP</sequence>
<protein>
    <submittedName>
        <fullName evidence="1">Uncharacterized protein</fullName>
    </submittedName>
</protein>
<proteinExistence type="predicted"/>
<reference evidence="1 2" key="1">
    <citation type="submission" date="2013-01" db="EMBL/GenBank/DDBJ databases">
        <authorList>
            <person name="Harkins D.M."/>
            <person name="Durkin A.S."/>
            <person name="Brinkac L.M."/>
            <person name="Haft D.H."/>
            <person name="Selengut J.D."/>
            <person name="Sanka R."/>
            <person name="DePew J."/>
            <person name="Purushe J."/>
            <person name="Picardeau M."/>
            <person name="Werts C."/>
            <person name="Goarant C."/>
            <person name="Vinetz J.M."/>
            <person name="Sutton G.G."/>
            <person name="Nierman W.C."/>
            <person name="Fouts D.E."/>
        </authorList>
    </citation>
    <scope>NUCLEOTIDE SEQUENCE [LARGE SCALE GENOMIC DNA]</scope>
    <source>
        <strain evidence="1 2">200701203</strain>
    </source>
</reference>